<dbReference type="EMBL" id="LT906467">
    <property type="protein sequence ID" value="SNV52683.1"/>
    <property type="molecule type" value="Genomic_DNA"/>
</dbReference>
<sequence>MQNANLKKRIMSALISTAVVASGAVAITPAAQADEKVTKVYSQLAGDELQDAVDFNIKQQISKHVGESAQMVYATNYGPGWCIDIAQPAPRYDSQYEVRKLDGMSGLVGYNKVDGGTLKIDPDVQKAAVAGTKRMLTEYNNGNYAEVKRINYALQALLSNHKETLDLVRGQIRREVAGSGMPMITAAEFTQWTGFEIKANFGNQLGQSRYYLAKSDSFDKVTSNVEQGEYVTILMPKNYNLSDKIGDEGTTQRIITIAQPGLKGFNPRPGGPNVSVETVTVTKPAEAVTTVTSTIPGKTVTKTVQAEGPTETAHVTERPERTVTKYVQPVHERTETVRATRTDVKDVTPTVTKTVVKRDSTETVTSTVTEAPETIVVEEREPDTTTTVYKGAEATVTETDAPDTVTSTKTAEPKTVTQTSTLAPSTVVKTVTAAPEATVTTTVENITHETIESTRVVERYFRKYEYAFDFSQKKDERHIEVEKLGDWKIDFIDDSNGLVKVTKSKDGKGLDIKPIKEGEGDVRIVIVDGEGNRHEYTIHVINKAQKEITEKDVVVNNHFFNITVAGASQEIEIPKGWTYEIEEGGAYITTEEKDGKIVVTPNEGVISATAKITVHEPGERPRNENNYIFNIAPDSKFDKHRVIGNSNAYKLEIEDAQGEPTVIQGEDIVASLEKNEQGVWVLTPKSDKTGKVVVSIKDSQGNTHQFTLDVRQGTNVLVDVVTKSVTVGSVIGLEADGGYELDFKQGEEIADWKKDNGKFIITPTGEGVIVANLFQKVDGERVLVGTYTIIATPAGAKVETQEVSHEIKNRQTVDITKGEDDHKIVVTEGKDNVTVAEVEKDGKTVTRLMPDKDFTGTIVVEEQRGDDVVVRYTINVVESEVDETTQPVNEDSKVIVNRNNDLQRLVVVEGENLLKNAPKDDQKQFIPEFVDGAEGTVVIELQNSRDLPIQRWILNLTPKKPSEFTYKITDRSEVKLTAPENASYKIVEGQDLIKVERNGNDIVVNPNKGAKGTAVVEVTNGAQKTRYVLVIDPIGGGANGDGTTGESTFKVSELGNFTVTVRNENTYEVVKGNEYVTVVDKDGKWILTPKEDTSGNFVTVIEKTKTGVVVNRHIIEITEQGRKLNFTEVRKKVEPKIDSWETPGKGNTLHIVRGYDLIENPEPDEHGRFNLKPIPGSTGSIVIEERDNNGNPIRIIEGEIPETSGGSSIEPPKISYEKNNGSITIIVDGKGGFGIEACLDKNPPKNAKDCKNLKPIDEKYIKDNGNGSYTIENGGIPDGTTALVITPTGNGIVDNNNRVIVDITIDNQGSGAGNVNVGSSDPKCIASLVGLASPLLLLIPLGILSQVHIPGLEGVRGQLNAAIKDANDRIQQGLGIYDHDRAQRAAGVQGAFAIENSQMIGMAAGALGVITAGLLIGDAVLRACGQQEATSSYQLGKATDNETLMYGSSGKPAESEAAKPEDEKAADEK</sequence>
<evidence type="ECO:0000256" key="2">
    <source>
        <dbReference type="SAM" id="SignalP"/>
    </source>
</evidence>
<evidence type="ECO:0000313" key="3">
    <source>
        <dbReference type="EMBL" id="SNV52683.1"/>
    </source>
</evidence>
<feature type="compositionally biased region" description="Basic and acidic residues" evidence="1">
    <location>
        <begin position="1453"/>
        <end position="1469"/>
    </location>
</feature>
<feature type="signal peptide" evidence="2">
    <location>
        <begin position="1"/>
        <end position="33"/>
    </location>
</feature>
<accession>A0A239Y2X9</accession>
<organism evidence="3 4">
    <name type="scientific">Corynebacterium imitans</name>
    <dbReference type="NCBI Taxonomy" id="156978"/>
    <lineage>
        <taxon>Bacteria</taxon>
        <taxon>Bacillati</taxon>
        <taxon>Actinomycetota</taxon>
        <taxon>Actinomycetes</taxon>
        <taxon>Mycobacteriales</taxon>
        <taxon>Corynebacteriaceae</taxon>
        <taxon>Corynebacterium</taxon>
    </lineage>
</organism>
<dbReference type="Proteomes" id="UP000215374">
    <property type="component" value="Chromosome 1"/>
</dbReference>
<feature type="region of interest" description="Disordered" evidence="1">
    <location>
        <begin position="1441"/>
        <end position="1469"/>
    </location>
</feature>
<keyword evidence="2" id="KW-0732">Signal</keyword>
<feature type="chain" id="PRO_5012805753" evidence="2">
    <location>
        <begin position="34"/>
        <end position="1469"/>
    </location>
</feature>
<reference evidence="3 4" key="1">
    <citation type="submission" date="2017-06" db="EMBL/GenBank/DDBJ databases">
        <authorList>
            <consortium name="Pathogen Informatics"/>
        </authorList>
    </citation>
    <scope>NUCLEOTIDE SEQUENCE [LARGE SCALE GENOMIC DNA]</scope>
    <source>
        <strain evidence="3 4">NCTC13015</strain>
    </source>
</reference>
<proteinExistence type="predicted"/>
<protein>
    <submittedName>
        <fullName evidence="3">Ribonucleases G and E</fullName>
    </submittedName>
</protein>
<name>A0A239Y2X9_9CORY</name>
<evidence type="ECO:0000313" key="4">
    <source>
        <dbReference type="Proteomes" id="UP000215374"/>
    </source>
</evidence>
<evidence type="ECO:0000256" key="1">
    <source>
        <dbReference type="SAM" id="MobiDB-lite"/>
    </source>
</evidence>
<gene>
    <name evidence="3" type="ORF">SAMEA4535761_00082</name>
</gene>